<evidence type="ECO:0000256" key="6">
    <source>
        <dbReference type="SAM" id="MobiDB-lite"/>
    </source>
</evidence>
<comment type="caution">
    <text evidence="8">The sequence shown here is derived from an EMBL/GenBank/DDBJ whole genome shotgun (WGS) entry which is preliminary data.</text>
</comment>
<dbReference type="Gene3D" id="3.40.50.2300">
    <property type="match status" value="1"/>
</dbReference>
<gene>
    <name evidence="8" type="ORF">P7K49_020985</name>
</gene>
<dbReference type="SUPFAM" id="SSF53822">
    <property type="entry name" value="Periplasmic binding protein-like I"/>
    <property type="match status" value="1"/>
</dbReference>
<evidence type="ECO:0000313" key="9">
    <source>
        <dbReference type="Proteomes" id="UP001266305"/>
    </source>
</evidence>
<keyword evidence="2" id="KW-0812">Transmembrane</keyword>
<keyword evidence="9" id="KW-1185">Reference proteome</keyword>
<protein>
    <recommendedName>
        <fullName evidence="7">Receptor ligand binding region domain-containing protein</fullName>
    </recommendedName>
</protein>
<accession>A0ABQ9UTP4</accession>
<keyword evidence="5" id="KW-0472">Membrane</keyword>
<comment type="subcellular location">
    <subcellularLocation>
        <location evidence="1">Membrane</location>
    </subcellularLocation>
</comment>
<dbReference type="InterPro" id="IPR028082">
    <property type="entry name" value="Peripla_BP_I"/>
</dbReference>
<reference evidence="8 9" key="1">
    <citation type="submission" date="2023-05" db="EMBL/GenBank/DDBJ databases">
        <title>B98-5 Cell Line De Novo Hybrid Assembly: An Optical Mapping Approach.</title>
        <authorList>
            <person name="Kananen K."/>
            <person name="Auerbach J.A."/>
            <person name="Kautto E."/>
            <person name="Blachly J.S."/>
        </authorList>
    </citation>
    <scope>NUCLEOTIDE SEQUENCE [LARGE SCALE GENOMIC DNA]</scope>
    <source>
        <strain evidence="8">B95-8</strain>
        <tissue evidence="8">Cell line</tissue>
    </source>
</reference>
<evidence type="ECO:0000256" key="1">
    <source>
        <dbReference type="ARBA" id="ARBA00004370"/>
    </source>
</evidence>
<dbReference type="EMBL" id="JASSZA010000010">
    <property type="protein sequence ID" value="KAK2099637.1"/>
    <property type="molecule type" value="Genomic_DNA"/>
</dbReference>
<name>A0ABQ9UTP4_SAGOE</name>
<evidence type="ECO:0000256" key="3">
    <source>
        <dbReference type="ARBA" id="ARBA00022729"/>
    </source>
</evidence>
<evidence type="ECO:0000256" key="5">
    <source>
        <dbReference type="ARBA" id="ARBA00023136"/>
    </source>
</evidence>
<sequence length="272" mass="29884">MLILQPEGCSHFKHSGKRCIPAGWGRKGGEQLRCGSPGHSPQSQRSWLLGSFQGESGLPTVDARGLLVRSPSSAADLPVDLRLDPEPQGLLCGRGPRLPHILSTQGMLYGMENDAVLCLKDSRTLQGVAGWELIGTDPHHEALRSLLNLEKLLRQFLISKDTLSVRMLDDTRDPTPLLKEIRDDKTATIIIHANASMSHTILLKAAELGMVSAYYTYIFTNLIEAEEQKLTRESGHPGNSYPNNSEPQENEDLGNLTPPFKCHSLYKANSGL</sequence>
<dbReference type="Pfam" id="PF01094">
    <property type="entry name" value="ANF_receptor"/>
    <property type="match status" value="1"/>
</dbReference>
<evidence type="ECO:0000256" key="2">
    <source>
        <dbReference type="ARBA" id="ARBA00022692"/>
    </source>
</evidence>
<keyword evidence="4" id="KW-1133">Transmembrane helix</keyword>
<evidence type="ECO:0000259" key="7">
    <source>
        <dbReference type="Pfam" id="PF01094"/>
    </source>
</evidence>
<dbReference type="Proteomes" id="UP001266305">
    <property type="component" value="Unassembled WGS sequence"/>
</dbReference>
<keyword evidence="3" id="KW-0732">Signal</keyword>
<feature type="region of interest" description="Disordered" evidence="6">
    <location>
        <begin position="230"/>
        <end position="258"/>
    </location>
</feature>
<feature type="domain" description="Receptor ligand binding region" evidence="7">
    <location>
        <begin position="169"/>
        <end position="225"/>
    </location>
</feature>
<proteinExistence type="predicted"/>
<dbReference type="InterPro" id="IPR001828">
    <property type="entry name" value="ANF_lig-bd_rcpt"/>
</dbReference>
<evidence type="ECO:0000313" key="8">
    <source>
        <dbReference type="EMBL" id="KAK2099637.1"/>
    </source>
</evidence>
<organism evidence="8 9">
    <name type="scientific">Saguinus oedipus</name>
    <name type="common">Cotton-top tamarin</name>
    <name type="synonym">Oedipomidas oedipus</name>
    <dbReference type="NCBI Taxonomy" id="9490"/>
    <lineage>
        <taxon>Eukaryota</taxon>
        <taxon>Metazoa</taxon>
        <taxon>Chordata</taxon>
        <taxon>Craniata</taxon>
        <taxon>Vertebrata</taxon>
        <taxon>Euteleostomi</taxon>
        <taxon>Mammalia</taxon>
        <taxon>Eutheria</taxon>
        <taxon>Euarchontoglires</taxon>
        <taxon>Primates</taxon>
        <taxon>Haplorrhini</taxon>
        <taxon>Platyrrhini</taxon>
        <taxon>Cebidae</taxon>
        <taxon>Callitrichinae</taxon>
        <taxon>Saguinus</taxon>
    </lineage>
</organism>
<evidence type="ECO:0000256" key="4">
    <source>
        <dbReference type="ARBA" id="ARBA00022989"/>
    </source>
</evidence>